<organism evidence="2 3">
    <name type="scientific">Pseudobacteriovorax antillogorgiicola</name>
    <dbReference type="NCBI Taxonomy" id="1513793"/>
    <lineage>
        <taxon>Bacteria</taxon>
        <taxon>Pseudomonadati</taxon>
        <taxon>Bdellovibrionota</taxon>
        <taxon>Oligoflexia</taxon>
        <taxon>Oligoflexales</taxon>
        <taxon>Pseudobacteriovoracaceae</taxon>
        <taxon>Pseudobacteriovorax</taxon>
    </lineage>
</organism>
<dbReference type="EMBL" id="FWZT01000030">
    <property type="protein sequence ID" value="SMF76201.1"/>
    <property type="molecule type" value="Genomic_DNA"/>
</dbReference>
<name>A0A1Y6CNA2_9BACT</name>
<proteinExistence type="predicted"/>
<keyword evidence="3" id="KW-1185">Reference proteome</keyword>
<protein>
    <submittedName>
        <fullName evidence="2">Uncharacterized protein</fullName>
    </submittedName>
</protein>
<evidence type="ECO:0000313" key="3">
    <source>
        <dbReference type="Proteomes" id="UP000192907"/>
    </source>
</evidence>
<evidence type="ECO:0000313" key="2">
    <source>
        <dbReference type="EMBL" id="SMF76201.1"/>
    </source>
</evidence>
<accession>A0A1Y6CNA2</accession>
<dbReference type="AlphaFoldDB" id="A0A1Y6CNA2"/>
<feature type="region of interest" description="Disordered" evidence="1">
    <location>
        <begin position="28"/>
        <end position="62"/>
    </location>
</feature>
<dbReference type="Proteomes" id="UP000192907">
    <property type="component" value="Unassembled WGS sequence"/>
</dbReference>
<sequence length="62" mass="6892">MTQRKIPFSGLVVISTCILLAQWQCGQKSDSTDPIGDSTYIPDDWNGQDDWPDSSFTISDLP</sequence>
<dbReference type="RefSeq" id="WP_132325041.1">
    <property type="nucleotide sequence ID" value="NZ_FWZT01000030.1"/>
</dbReference>
<reference evidence="3" key="1">
    <citation type="submission" date="2017-04" db="EMBL/GenBank/DDBJ databases">
        <authorList>
            <person name="Varghese N."/>
            <person name="Submissions S."/>
        </authorList>
    </citation>
    <scope>NUCLEOTIDE SEQUENCE [LARGE SCALE GENOMIC DNA]</scope>
    <source>
        <strain evidence="3">RKEM611</strain>
    </source>
</reference>
<gene>
    <name evidence="2" type="ORF">SAMN06296036_1308</name>
</gene>
<evidence type="ECO:0000256" key="1">
    <source>
        <dbReference type="SAM" id="MobiDB-lite"/>
    </source>
</evidence>